<dbReference type="Gene3D" id="1.10.510.10">
    <property type="entry name" value="Transferase(Phosphotransferase) domain 1"/>
    <property type="match status" value="1"/>
</dbReference>
<proteinExistence type="inferred from homology"/>
<comment type="similarity">
    <text evidence="1">Belongs to the protein kinase superfamily. CMGC Ser/Thr protein kinase family. CDC2/CDKX subfamily.</text>
</comment>
<evidence type="ECO:0000313" key="9">
    <source>
        <dbReference type="Proteomes" id="UP000759131"/>
    </source>
</evidence>
<feature type="non-terminal residue" evidence="8">
    <location>
        <position position="145"/>
    </location>
</feature>
<dbReference type="GO" id="GO:0005634">
    <property type="term" value="C:nucleus"/>
    <property type="evidence" value="ECO:0007669"/>
    <property type="project" value="TreeGrafter"/>
</dbReference>
<gene>
    <name evidence="8" type="ORF">OSB1V03_LOCUS23448</name>
</gene>
<evidence type="ECO:0000259" key="7">
    <source>
        <dbReference type="PROSITE" id="PS50011"/>
    </source>
</evidence>
<reference evidence="8" key="1">
    <citation type="submission" date="2020-11" db="EMBL/GenBank/DDBJ databases">
        <authorList>
            <person name="Tran Van P."/>
        </authorList>
    </citation>
    <scope>NUCLEOTIDE SEQUENCE</scope>
</reference>
<dbReference type="PANTHER" id="PTHR24056">
    <property type="entry name" value="CELL DIVISION PROTEIN KINASE"/>
    <property type="match status" value="1"/>
</dbReference>
<evidence type="ECO:0000256" key="5">
    <source>
        <dbReference type="ARBA" id="ARBA00022777"/>
    </source>
</evidence>
<dbReference type="EMBL" id="CAJPIZ010058717">
    <property type="protein sequence ID" value="CAG2123503.1"/>
    <property type="molecule type" value="Genomic_DNA"/>
</dbReference>
<dbReference type="GO" id="GO:0005524">
    <property type="term" value="F:ATP binding"/>
    <property type="evidence" value="ECO:0007669"/>
    <property type="project" value="UniProtKB-KW"/>
</dbReference>
<feature type="domain" description="Protein kinase" evidence="7">
    <location>
        <begin position="1"/>
        <end position="145"/>
    </location>
</feature>
<keyword evidence="9" id="KW-1185">Reference proteome</keyword>
<dbReference type="InterPro" id="IPR050108">
    <property type="entry name" value="CDK"/>
</dbReference>
<sequence length="145" mass="16512">MEYCEQDLASLLDNMSVPFTESQVKCILLQLFHGLEYLHKNFIVHRDLKVSNLLLTDNGELKIADFGLARRYGQKDMPMTPRVVTLWYRAPELLFQSKVQTTAIDMWAAGCILGELLLHKPLLPGRSEINQIELIVDLLGTPNDT</sequence>
<evidence type="ECO:0000256" key="1">
    <source>
        <dbReference type="ARBA" id="ARBA00006485"/>
    </source>
</evidence>
<dbReference type="Pfam" id="PF00069">
    <property type="entry name" value="Pkinase"/>
    <property type="match status" value="1"/>
</dbReference>
<dbReference type="EMBL" id="OC913292">
    <property type="protein sequence ID" value="CAD7651608.1"/>
    <property type="molecule type" value="Genomic_DNA"/>
</dbReference>
<keyword evidence="3" id="KW-0808">Transferase</keyword>
<dbReference type="AlphaFoldDB" id="A0A7R9M153"/>
<dbReference type="SMART" id="SM00220">
    <property type="entry name" value="S_TKc"/>
    <property type="match status" value="1"/>
</dbReference>
<dbReference type="FunFam" id="1.10.510.10:FF:000624">
    <property type="entry name" value="Mitogen-activated protein kinase"/>
    <property type="match status" value="1"/>
</dbReference>
<dbReference type="Proteomes" id="UP000759131">
    <property type="component" value="Unassembled WGS sequence"/>
</dbReference>
<keyword evidence="5" id="KW-0418">Kinase</keyword>
<dbReference type="PANTHER" id="PTHR24056:SF508">
    <property type="entry name" value="CYCLIN-DEPENDENT KINASE 10"/>
    <property type="match status" value="1"/>
</dbReference>
<accession>A0A7R9M153</accession>
<dbReference type="PROSITE" id="PS00108">
    <property type="entry name" value="PROTEIN_KINASE_ST"/>
    <property type="match status" value="1"/>
</dbReference>
<evidence type="ECO:0000313" key="8">
    <source>
        <dbReference type="EMBL" id="CAD7651608.1"/>
    </source>
</evidence>
<protein>
    <recommendedName>
        <fullName evidence="7">Protein kinase domain-containing protein</fullName>
    </recommendedName>
</protein>
<organism evidence="8">
    <name type="scientific">Medioppia subpectinata</name>
    <dbReference type="NCBI Taxonomy" id="1979941"/>
    <lineage>
        <taxon>Eukaryota</taxon>
        <taxon>Metazoa</taxon>
        <taxon>Ecdysozoa</taxon>
        <taxon>Arthropoda</taxon>
        <taxon>Chelicerata</taxon>
        <taxon>Arachnida</taxon>
        <taxon>Acari</taxon>
        <taxon>Acariformes</taxon>
        <taxon>Sarcoptiformes</taxon>
        <taxon>Oribatida</taxon>
        <taxon>Brachypylina</taxon>
        <taxon>Oppioidea</taxon>
        <taxon>Oppiidae</taxon>
        <taxon>Medioppia</taxon>
    </lineage>
</organism>
<dbReference type="GO" id="GO:0004674">
    <property type="term" value="F:protein serine/threonine kinase activity"/>
    <property type="evidence" value="ECO:0007669"/>
    <property type="project" value="UniProtKB-KW"/>
</dbReference>
<evidence type="ECO:0000256" key="2">
    <source>
        <dbReference type="ARBA" id="ARBA00022527"/>
    </source>
</evidence>
<dbReference type="PROSITE" id="PS50011">
    <property type="entry name" value="PROTEIN_KINASE_DOM"/>
    <property type="match status" value="1"/>
</dbReference>
<dbReference type="OrthoDB" id="1732493at2759"/>
<keyword evidence="2" id="KW-0723">Serine/threonine-protein kinase</keyword>
<keyword evidence="6" id="KW-0067">ATP-binding</keyword>
<evidence type="ECO:0000256" key="3">
    <source>
        <dbReference type="ARBA" id="ARBA00022679"/>
    </source>
</evidence>
<dbReference type="GO" id="GO:0007346">
    <property type="term" value="P:regulation of mitotic cell cycle"/>
    <property type="evidence" value="ECO:0007669"/>
    <property type="project" value="TreeGrafter"/>
</dbReference>
<evidence type="ECO:0000256" key="4">
    <source>
        <dbReference type="ARBA" id="ARBA00022741"/>
    </source>
</evidence>
<name>A0A7R9M153_9ACAR</name>
<keyword evidence="4" id="KW-0547">Nucleotide-binding</keyword>
<evidence type="ECO:0000256" key="6">
    <source>
        <dbReference type="ARBA" id="ARBA00022840"/>
    </source>
</evidence>
<dbReference type="InterPro" id="IPR000719">
    <property type="entry name" value="Prot_kinase_dom"/>
</dbReference>
<dbReference type="SUPFAM" id="SSF56112">
    <property type="entry name" value="Protein kinase-like (PK-like)"/>
    <property type="match status" value="1"/>
</dbReference>
<dbReference type="InterPro" id="IPR011009">
    <property type="entry name" value="Kinase-like_dom_sf"/>
</dbReference>
<dbReference type="InterPro" id="IPR008271">
    <property type="entry name" value="Ser/Thr_kinase_AS"/>
</dbReference>